<keyword evidence="5" id="KW-0216">Detoxification</keyword>
<dbReference type="Pfam" id="PF00175">
    <property type="entry name" value="NAD_binding_1"/>
    <property type="match status" value="1"/>
</dbReference>
<evidence type="ECO:0000256" key="5">
    <source>
        <dbReference type="ARBA" id="ARBA00022575"/>
    </source>
</evidence>
<evidence type="ECO:0000256" key="7">
    <source>
        <dbReference type="ARBA" id="ARBA00022630"/>
    </source>
</evidence>
<comment type="similarity">
    <text evidence="16">Belongs to the globin family.</text>
</comment>
<evidence type="ECO:0000256" key="9">
    <source>
        <dbReference type="ARBA" id="ARBA00022827"/>
    </source>
</evidence>
<feature type="domain" description="FAD-binding FR-type" evidence="18">
    <location>
        <begin position="203"/>
        <end position="312"/>
    </location>
</feature>
<evidence type="ECO:0000256" key="14">
    <source>
        <dbReference type="ARBA" id="ARBA00048649"/>
    </source>
</evidence>
<dbReference type="OrthoDB" id="436496at2759"/>
<comment type="catalytic activity">
    <reaction evidence="15">
        <text>2 nitric oxide + NADPH + 2 O2 = 2 nitrate + NADP(+) + H(+)</text>
        <dbReference type="Rhea" id="RHEA:19465"/>
        <dbReference type="ChEBI" id="CHEBI:15378"/>
        <dbReference type="ChEBI" id="CHEBI:15379"/>
        <dbReference type="ChEBI" id="CHEBI:16480"/>
        <dbReference type="ChEBI" id="CHEBI:17632"/>
        <dbReference type="ChEBI" id="CHEBI:57783"/>
        <dbReference type="ChEBI" id="CHEBI:58349"/>
        <dbReference type="EC" id="1.14.12.17"/>
    </reaction>
</comment>
<name>A0A0L0FSV3_9EUKA</name>
<dbReference type="CDD" id="cd08922">
    <property type="entry name" value="FHb-globin"/>
    <property type="match status" value="1"/>
</dbReference>
<dbReference type="PRINTS" id="PR00371">
    <property type="entry name" value="FPNCR"/>
</dbReference>
<keyword evidence="8" id="KW-0479">Metal-binding</keyword>
<evidence type="ECO:0000256" key="6">
    <source>
        <dbReference type="ARBA" id="ARBA00022617"/>
    </source>
</evidence>
<comment type="cofactor">
    <cofactor evidence="1">
        <name>heme b</name>
        <dbReference type="ChEBI" id="CHEBI:60344"/>
    </cofactor>
</comment>
<evidence type="ECO:0000256" key="13">
    <source>
        <dbReference type="ARBA" id="ARBA00023027"/>
    </source>
</evidence>
<dbReference type="CDD" id="cd06184">
    <property type="entry name" value="flavohem_like_fad_nad_binding"/>
    <property type="match status" value="1"/>
</dbReference>
<keyword evidence="6 16" id="KW-0349">Heme</keyword>
<dbReference type="GO" id="GO:0020037">
    <property type="term" value="F:heme binding"/>
    <property type="evidence" value="ECO:0007669"/>
    <property type="project" value="InterPro"/>
</dbReference>
<evidence type="ECO:0000256" key="15">
    <source>
        <dbReference type="ARBA" id="ARBA00049433"/>
    </source>
</evidence>
<gene>
    <name evidence="19" type="ORF">SARC_07847</name>
</gene>
<dbReference type="GO" id="GO:0071500">
    <property type="term" value="P:cellular response to nitrosative stress"/>
    <property type="evidence" value="ECO:0007669"/>
    <property type="project" value="TreeGrafter"/>
</dbReference>
<dbReference type="FunFam" id="2.40.30.10:FF:000034">
    <property type="entry name" value="Flavohemoprotein"/>
    <property type="match status" value="1"/>
</dbReference>
<dbReference type="SUPFAM" id="SSF46458">
    <property type="entry name" value="Globin-like"/>
    <property type="match status" value="1"/>
</dbReference>
<comment type="similarity">
    <text evidence="3">In the C-terminal section; belongs to the flavoprotein pyridine nucleotide cytochrome reductase family.</text>
</comment>
<keyword evidence="20" id="KW-1185">Reference proteome</keyword>
<dbReference type="RefSeq" id="XP_014153676.1">
    <property type="nucleotide sequence ID" value="XM_014298201.1"/>
</dbReference>
<dbReference type="InterPro" id="IPR001433">
    <property type="entry name" value="OxRdtase_FAD/NAD-bd"/>
</dbReference>
<evidence type="ECO:0000256" key="8">
    <source>
        <dbReference type="ARBA" id="ARBA00022723"/>
    </source>
</evidence>
<dbReference type="NCBIfam" id="NF009805">
    <property type="entry name" value="PRK13289.1"/>
    <property type="match status" value="1"/>
</dbReference>
<comment type="catalytic activity">
    <reaction evidence="14">
        <text>2 nitric oxide + NADH + 2 O2 = 2 nitrate + NAD(+) + H(+)</text>
        <dbReference type="Rhea" id="RHEA:19469"/>
        <dbReference type="ChEBI" id="CHEBI:15378"/>
        <dbReference type="ChEBI" id="CHEBI:15379"/>
        <dbReference type="ChEBI" id="CHEBI:16480"/>
        <dbReference type="ChEBI" id="CHEBI:17632"/>
        <dbReference type="ChEBI" id="CHEBI:57540"/>
        <dbReference type="ChEBI" id="CHEBI:57945"/>
        <dbReference type="EC" id="1.14.12.17"/>
    </reaction>
</comment>
<comment type="cofactor">
    <cofactor evidence="2">
        <name>FAD</name>
        <dbReference type="ChEBI" id="CHEBI:57692"/>
    </cofactor>
</comment>
<evidence type="ECO:0000256" key="4">
    <source>
        <dbReference type="ARBA" id="ARBA00012229"/>
    </source>
</evidence>
<dbReference type="InterPro" id="IPR009050">
    <property type="entry name" value="Globin-like_sf"/>
</dbReference>
<keyword evidence="12" id="KW-0408">Iron</keyword>
<dbReference type="InterPro" id="IPR017938">
    <property type="entry name" value="Riboflavin_synthase-like_b-brl"/>
</dbReference>
<evidence type="ECO:0000256" key="3">
    <source>
        <dbReference type="ARBA" id="ARBA00006401"/>
    </source>
</evidence>
<dbReference type="Proteomes" id="UP000054560">
    <property type="component" value="Unassembled WGS sequence"/>
</dbReference>
<dbReference type="InterPro" id="IPR039261">
    <property type="entry name" value="FNR_nucleotide-bd"/>
</dbReference>
<accession>A0A0L0FSV3</accession>
<dbReference type="GO" id="GO:0046872">
    <property type="term" value="F:metal ion binding"/>
    <property type="evidence" value="ECO:0007669"/>
    <property type="project" value="UniProtKB-KW"/>
</dbReference>
<dbReference type="SUPFAM" id="SSF63380">
    <property type="entry name" value="Riboflavin synthase domain-like"/>
    <property type="match status" value="1"/>
</dbReference>
<dbReference type="GO" id="GO:0009636">
    <property type="term" value="P:response to toxic substance"/>
    <property type="evidence" value="ECO:0007669"/>
    <property type="project" value="UniProtKB-KW"/>
</dbReference>
<dbReference type="PROSITE" id="PS51384">
    <property type="entry name" value="FAD_FR"/>
    <property type="match status" value="1"/>
</dbReference>
<evidence type="ECO:0000256" key="12">
    <source>
        <dbReference type="ARBA" id="ARBA00023004"/>
    </source>
</evidence>
<keyword evidence="16" id="KW-0561">Oxygen transport</keyword>
<dbReference type="PROSITE" id="PS01033">
    <property type="entry name" value="GLOBIN"/>
    <property type="match status" value="1"/>
</dbReference>
<sequence>MNALRTVARTAFAHRPLVSQLRTAAPATSMMSRFFHATQAPKAEAPPLSQKTIDIVKSCAPVLEVHGYDIAANMYKRMFANHPEVAELFNPSHQVPNKDGKAMQPWGLSCAVHAYALYIDDLGMLAEAVERIAQKHVSLDVLPEHYGIVGENLLWSIKDTLGDAATPEIMAAWEEAYGFLAWVFIQREETLMAEKANQPGGWRHWRNFVVDLKKRESGNIMSLILKPEDGGPVVKYEPGQYIGIRIENGDHATQRNYSLSSAPRDDYYRLSIKREEAHGLCPAGYASNWVHDKLQEGDIVKLSVPSGDFFLKEGSDKPIVLLSGGVGITPIVAMLDHLVENKFNNHVTMFSAVRNAGVEAWHKHIEEIGSREMNVRVHFLYDEPPNDSYPKGPITIDHLKRALTSKDQEFYFCGPQPFMKQIYNGLTEWGVPEKQIHFEFFGPTQAMQA</sequence>
<dbReference type="GO" id="GO:0008941">
    <property type="term" value="F:nitric oxide dioxygenase NAD(P)H activity"/>
    <property type="evidence" value="ECO:0007669"/>
    <property type="project" value="UniProtKB-EC"/>
</dbReference>
<dbReference type="EMBL" id="KQ242247">
    <property type="protein sequence ID" value="KNC79774.1"/>
    <property type="molecule type" value="Genomic_DNA"/>
</dbReference>
<evidence type="ECO:0000256" key="10">
    <source>
        <dbReference type="ARBA" id="ARBA00022857"/>
    </source>
</evidence>
<dbReference type="InterPro" id="IPR008333">
    <property type="entry name" value="Cbr1-like_FAD-bd_dom"/>
</dbReference>
<keyword evidence="16" id="KW-0813">Transport</keyword>
<dbReference type="Gene3D" id="3.40.50.80">
    <property type="entry name" value="Nucleotide-binding domain of ferredoxin-NADP reductase (FNR) module"/>
    <property type="match status" value="1"/>
</dbReference>
<dbReference type="AlphaFoldDB" id="A0A0L0FSV3"/>
<keyword evidence="11" id="KW-0560">Oxidoreductase</keyword>
<dbReference type="GO" id="GO:0005344">
    <property type="term" value="F:oxygen carrier activity"/>
    <property type="evidence" value="ECO:0007669"/>
    <property type="project" value="UniProtKB-KW"/>
</dbReference>
<protein>
    <recommendedName>
        <fullName evidence="4">nitric oxide dioxygenase</fullName>
        <ecNumber evidence="4">1.14.12.17</ecNumber>
    </recommendedName>
</protein>
<dbReference type="Pfam" id="PF00042">
    <property type="entry name" value="Globin"/>
    <property type="match status" value="1"/>
</dbReference>
<evidence type="ECO:0000313" key="19">
    <source>
        <dbReference type="EMBL" id="KNC79774.1"/>
    </source>
</evidence>
<evidence type="ECO:0000313" key="20">
    <source>
        <dbReference type="Proteomes" id="UP000054560"/>
    </source>
</evidence>
<evidence type="ECO:0000256" key="16">
    <source>
        <dbReference type="RuleBase" id="RU000356"/>
    </source>
</evidence>
<keyword evidence="13" id="KW-0520">NAD</keyword>
<keyword evidence="10" id="KW-0521">NADP</keyword>
<evidence type="ECO:0000256" key="2">
    <source>
        <dbReference type="ARBA" id="ARBA00001974"/>
    </source>
</evidence>
<dbReference type="InterPro" id="IPR017927">
    <property type="entry name" value="FAD-bd_FR_type"/>
</dbReference>
<reference evidence="19 20" key="1">
    <citation type="submission" date="2011-02" db="EMBL/GenBank/DDBJ databases">
        <title>The Genome Sequence of Sphaeroforma arctica JP610.</title>
        <authorList>
            <consortium name="The Broad Institute Genome Sequencing Platform"/>
            <person name="Russ C."/>
            <person name="Cuomo C."/>
            <person name="Young S.K."/>
            <person name="Zeng Q."/>
            <person name="Gargeya S."/>
            <person name="Alvarado L."/>
            <person name="Berlin A."/>
            <person name="Chapman S.B."/>
            <person name="Chen Z."/>
            <person name="Freedman E."/>
            <person name="Gellesch M."/>
            <person name="Goldberg J."/>
            <person name="Griggs A."/>
            <person name="Gujja S."/>
            <person name="Heilman E."/>
            <person name="Heiman D."/>
            <person name="Howarth C."/>
            <person name="Mehta T."/>
            <person name="Neiman D."/>
            <person name="Pearson M."/>
            <person name="Roberts A."/>
            <person name="Saif S."/>
            <person name="Shea T."/>
            <person name="Shenoy N."/>
            <person name="Sisk P."/>
            <person name="Stolte C."/>
            <person name="Sykes S."/>
            <person name="White J."/>
            <person name="Yandava C."/>
            <person name="Burger G."/>
            <person name="Gray M.W."/>
            <person name="Holland P.W.H."/>
            <person name="King N."/>
            <person name="Lang F.B.F."/>
            <person name="Roger A.J."/>
            <person name="Ruiz-Trillo I."/>
            <person name="Haas B."/>
            <person name="Nusbaum C."/>
            <person name="Birren B."/>
        </authorList>
    </citation>
    <scope>NUCLEOTIDE SEQUENCE [LARGE SCALE GENOMIC DNA]</scope>
    <source>
        <strain evidence="19 20">JP610</strain>
    </source>
</reference>
<dbReference type="EC" id="1.14.12.17" evidence="4"/>
<evidence type="ECO:0000256" key="1">
    <source>
        <dbReference type="ARBA" id="ARBA00001970"/>
    </source>
</evidence>
<dbReference type="FunFam" id="1.10.490.10:FF:000003">
    <property type="entry name" value="Flavohemoprotein"/>
    <property type="match status" value="1"/>
</dbReference>
<evidence type="ECO:0000256" key="11">
    <source>
        <dbReference type="ARBA" id="ARBA00023002"/>
    </source>
</evidence>
<evidence type="ECO:0000259" key="17">
    <source>
        <dbReference type="PROSITE" id="PS01033"/>
    </source>
</evidence>
<keyword evidence="7" id="KW-0285">Flavoprotein</keyword>
<dbReference type="Gene3D" id="1.10.490.10">
    <property type="entry name" value="Globins"/>
    <property type="match status" value="1"/>
</dbReference>
<dbReference type="InterPro" id="IPR000971">
    <property type="entry name" value="Globin"/>
</dbReference>
<evidence type="ECO:0000259" key="18">
    <source>
        <dbReference type="PROSITE" id="PS51384"/>
    </source>
</evidence>
<dbReference type="PRINTS" id="PR00410">
    <property type="entry name" value="PHEHYDRXLASE"/>
</dbReference>
<dbReference type="GO" id="GO:0019825">
    <property type="term" value="F:oxygen binding"/>
    <property type="evidence" value="ECO:0007669"/>
    <property type="project" value="InterPro"/>
</dbReference>
<dbReference type="GO" id="GO:0046210">
    <property type="term" value="P:nitric oxide catabolic process"/>
    <property type="evidence" value="ECO:0007669"/>
    <property type="project" value="TreeGrafter"/>
</dbReference>
<dbReference type="PANTHER" id="PTHR43396:SF3">
    <property type="entry name" value="FLAVOHEMOPROTEIN"/>
    <property type="match status" value="1"/>
</dbReference>
<dbReference type="GeneID" id="25908351"/>
<feature type="domain" description="Globin" evidence="17">
    <location>
        <begin position="47"/>
        <end position="189"/>
    </location>
</feature>
<dbReference type="InterPro" id="IPR012292">
    <property type="entry name" value="Globin/Proto"/>
</dbReference>
<dbReference type="SUPFAM" id="SSF52343">
    <property type="entry name" value="Ferredoxin reductase-like, C-terminal NADP-linked domain"/>
    <property type="match status" value="1"/>
</dbReference>
<keyword evidence="9" id="KW-0274">FAD</keyword>
<proteinExistence type="inferred from homology"/>
<dbReference type="STRING" id="667725.A0A0L0FSV3"/>
<dbReference type="PANTHER" id="PTHR43396">
    <property type="entry name" value="FLAVOHEMOPROTEIN"/>
    <property type="match status" value="1"/>
</dbReference>
<dbReference type="eggNOG" id="KOG3378">
    <property type="taxonomic scope" value="Eukaryota"/>
</dbReference>
<dbReference type="GO" id="GO:0071949">
    <property type="term" value="F:FAD binding"/>
    <property type="evidence" value="ECO:0007669"/>
    <property type="project" value="TreeGrafter"/>
</dbReference>
<dbReference type="InterPro" id="IPR001709">
    <property type="entry name" value="Flavoprot_Pyr_Nucl_cyt_Rdtase"/>
</dbReference>
<dbReference type="Pfam" id="PF00970">
    <property type="entry name" value="FAD_binding_6"/>
    <property type="match status" value="1"/>
</dbReference>
<organism evidence="19 20">
    <name type="scientific">Sphaeroforma arctica JP610</name>
    <dbReference type="NCBI Taxonomy" id="667725"/>
    <lineage>
        <taxon>Eukaryota</taxon>
        <taxon>Ichthyosporea</taxon>
        <taxon>Ichthyophonida</taxon>
        <taxon>Sphaeroforma</taxon>
    </lineage>
</organism>
<dbReference type="Gene3D" id="2.40.30.10">
    <property type="entry name" value="Translation factors"/>
    <property type="match status" value="1"/>
</dbReference>